<dbReference type="EMBL" id="CM004399">
    <property type="protein sequence ID" value="OAY33535.1"/>
    <property type="molecule type" value="Genomic_DNA"/>
</dbReference>
<accession>A0A2C9UQV4</accession>
<sequence length="102" mass="11438">MSLVMMILNELKVQTGIMDYFILEVLAYREASLLGSSRSFQAALVEGDSLQMINAIKGHSSFLSIRGVINDIFCLVFSRNLSLLCVNRRRNIAAHTLIRNTC</sequence>
<reference evidence="1" key="1">
    <citation type="submission" date="2016-02" db="EMBL/GenBank/DDBJ databases">
        <title>WGS assembly of Manihot esculenta.</title>
        <authorList>
            <person name="Bredeson J.V."/>
            <person name="Prochnik S.E."/>
            <person name="Lyons J.B."/>
            <person name="Schmutz J."/>
            <person name="Grimwood J."/>
            <person name="Vrebalov J."/>
            <person name="Bart R.S."/>
            <person name="Amuge T."/>
            <person name="Ferguson M.E."/>
            <person name="Green R."/>
            <person name="Putnam N."/>
            <person name="Stites J."/>
            <person name="Rounsley S."/>
            <person name="Rokhsar D.S."/>
        </authorList>
    </citation>
    <scope>NUCLEOTIDE SEQUENCE [LARGE SCALE GENOMIC DNA]</scope>
    <source>
        <tissue evidence="1">Leaf</tissue>
    </source>
</reference>
<proteinExistence type="predicted"/>
<evidence type="ECO:0008006" key="2">
    <source>
        <dbReference type="Google" id="ProtNLM"/>
    </source>
</evidence>
<gene>
    <name evidence="1" type="ORF">MANES_13G104900</name>
</gene>
<name>A0A2C9UQV4_MANES</name>
<organism evidence="1">
    <name type="scientific">Manihot esculenta</name>
    <name type="common">Cassava</name>
    <name type="synonym">Jatropha manihot</name>
    <dbReference type="NCBI Taxonomy" id="3983"/>
    <lineage>
        <taxon>Eukaryota</taxon>
        <taxon>Viridiplantae</taxon>
        <taxon>Streptophyta</taxon>
        <taxon>Embryophyta</taxon>
        <taxon>Tracheophyta</taxon>
        <taxon>Spermatophyta</taxon>
        <taxon>Magnoliopsida</taxon>
        <taxon>eudicotyledons</taxon>
        <taxon>Gunneridae</taxon>
        <taxon>Pentapetalae</taxon>
        <taxon>rosids</taxon>
        <taxon>fabids</taxon>
        <taxon>Malpighiales</taxon>
        <taxon>Euphorbiaceae</taxon>
        <taxon>Crotonoideae</taxon>
        <taxon>Manihoteae</taxon>
        <taxon>Manihot</taxon>
    </lineage>
</organism>
<protein>
    <recommendedName>
        <fullName evidence="2">RNase H type-1 domain-containing protein</fullName>
    </recommendedName>
</protein>
<dbReference type="AlphaFoldDB" id="A0A2C9UQV4"/>
<evidence type="ECO:0000313" key="1">
    <source>
        <dbReference type="EMBL" id="OAY33535.1"/>
    </source>
</evidence>